<protein>
    <recommendedName>
        <fullName evidence="6">Enoyl reductase (ER) domain-containing protein</fullName>
    </recommendedName>
</protein>
<evidence type="ECO:0000256" key="3">
    <source>
        <dbReference type="ARBA" id="ARBA00022723"/>
    </source>
</evidence>
<keyword evidence="3" id="KW-0479">Metal-binding</keyword>
<sequence>MKTVVLTGIRESELRDAPPPTIRRDDEVLIDIAVVGVCGSDVHYFSEGGIGSMRVAYPWTIGHECAGTVVEVGPAVTSLTPGDRVAVDPLIWCGQCDQCLAGRVNTCRNQRFLGNPGETPGAMAEQLIMPAASCCPIPDSVSFVAAALCEPLAIGEHARRLAKLSPDATVAILGAGPIGLCVLLALKAAGVGATYVTDLLDPRLDMARQLGADWTGSPRQEDVVAAISRQQPSGVAAVFECAGQQETIDQGIELLTPGGALMLIGIPEAKEIRINFDIARRREHVVQMVRRQNHTADVAVEMVAGGVDAVQLATHHYSIEQAQQAFETVQQYADGVIKAIIHISGDE</sequence>
<evidence type="ECO:0000256" key="4">
    <source>
        <dbReference type="ARBA" id="ARBA00022833"/>
    </source>
</evidence>
<dbReference type="Pfam" id="PF00107">
    <property type="entry name" value="ADH_zinc_N"/>
    <property type="match status" value="1"/>
</dbReference>
<gene>
    <name evidence="7" type="ORF">LCGC14_0456400</name>
</gene>
<evidence type="ECO:0000256" key="2">
    <source>
        <dbReference type="ARBA" id="ARBA00008072"/>
    </source>
</evidence>
<comment type="caution">
    <text evidence="7">The sequence shown here is derived from an EMBL/GenBank/DDBJ whole genome shotgun (WGS) entry which is preliminary data.</text>
</comment>
<dbReference type="SUPFAM" id="SSF50129">
    <property type="entry name" value="GroES-like"/>
    <property type="match status" value="1"/>
</dbReference>
<dbReference type="PANTHER" id="PTHR43161">
    <property type="entry name" value="SORBITOL DEHYDROGENASE"/>
    <property type="match status" value="1"/>
</dbReference>
<dbReference type="InterPro" id="IPR013149">
    <property type="entry name" value="ADH-like_C"/>
</dbReference>
<dbReference type="Gene3D" id="3.40.50.720">
    <property type="entry name" value="NAD(P)-binding Rossmann-like Domain"/>
    <property type="match status" value="1"/>
</dbReference>
<dbReference type="InterPro" id="IPR002328">
    <property type="entry name" value="ADH_Zn_CS"/>
</dbReference>
<keyword evidence="5" id="KW-0560">Oxidoreductase</keyword>
<feature type="domain" description="Enoyl reductase (ER)" evidence="6">
    <location>
        <begin position="8"/>
        <end position="341"/>
    </location>
</feature>
<dbReference type="InterPro" id="IPR013154">
    <property type="entry name" value="ADH-like_N"/>
</dbReference>
<dbReference type="InterPro" id="IPR036291">
    <property type="entry name" value="NAD(P)-bd_dom_sf"/>
</dbReference>
<dbReference type="GO" id="GO:0016491">
    <property type="term" value="F:oxidoreductase activity"/>
    <property type="evidence" value="ECO:0007669"/>
    <property type="project" value="UniProtKB-KW"/>
</dbReference>
<organism evidence="7">
    <name type="scientific">marine sediment metagenome</name>
    <dbReference type="NCBI Taxonomy" id="412755"/>
    <lineage>
        <taxon>unclassified sequences</taxon>
        <taxon>metagenomes</taxon>
        <taxon>ecological metagenomes</taxon>
    </lineage>
</organism>
<dbReference type="InterPro" id="IPR020843">
    <property type="entry name" value="ER"/>
</dbReference>
<reference evidence="7" key="1">
    <citation type="journal article" date="2015" name="Nature">
        <title>Complex archaea that bridge the gap between prokaryotes and eukaryotes.</title>
        <authorList>
            <person name="Spang A."/>
            <person name="Saw J.H."/>
            <person name="Jorgensen S.L."/>
            <person name="Zaremba-Niedzwiedzka K."/>
            <person name="Martijn J."/>
            <person name="Lind A.E."/>
            <person name="van Eijk R."/>
            <person name="Schleper C."/>
            <person name="Guy L."/>
            <person name="Ettema T.J."/>
        </authorList>
    </citation>
    <scope>NUCLEOTIDE SEQUENCE</scope>
</reference>
<evidence type="ECO:0000256" key="1">
    <source>
        <dbReference type="ARBA" id="ARBA00001947"/>
    </source>
</evidence>
<dbReference type="PANTHER" id="PTHR43161:SF9">
    <property type="entry name" value="SORBITOL DEHYDROGENASE"/>
    <property type="match status" value="1"/>
</dbReference>
<evidence type="ECO:0000256" key="5">
    <source>
        <dbReference type="ARBA" id="ARBA00023002"/>
    </source>
</evidence>
<evidence type="ECO:0000259" key="6">
    <source>
        <dbReference type="SMART" id="SM00829"/>
    </source>
</evidence>
<keyword evidence="4" id="KW-0862">Zinc</keyword>
<dbReference type="SUPFAM" id="SSF51735">
    <property type="entry name" value="NAD(P)-binding Rossmann-fold domains"/>
    <property type="match status" value="1"/>
</dbReference>
<comment type="cofactor">
    <cofactor evidence="1">
        <name>Zn(2+)</name>
        <dbReference type="ChEBI" id="CHEBI:29105"/>
    </cofactor>
</comment>
<dbReference type="SMART" id="SM00829">
    <property type="entry name" value="PKS_ER"/>
    <property type="match status" value="1"/>
</dbReference>
<accession>A0A0F9SGE3</accession>
<dbReference type="Gene3D" id="3.90.180.10">
    <property type="entry name" value="Medium-chain alcohol dehydrogenases, catalytic domain"/>
    <property type="match status" value="1"/>
</dbReference>
<dbReference type="Pfam" id="PF08240">
    <property type="entry name" value="ADH_N"/>
    <property type="match status" value="1"/>
</dbReference>
<dbReference type="AlphaFoldDB" id="A0A0F9SGE3"/>
<dbReference type="PROSITE" id="PS00059">
    <property type="entry name" value="ADH_ZINC"/>
    <property type="match status" value="1"/>
</dbReference>
<dbReference type="EMBL" id="LAZR01000462">
    <property type="protein sequence ID" value="KKN67940.1"/>
    <property type="molecule type" value="Genomic_DNA"/>
</dbReference>
<proteinExistence type="inferred from homology"/>
<evidence type="ECO:0000313" key="7">
    <source>
        <dbReference type="EMBL" id="KKN67940.1"/>
    </source>
</evidence>
<name>A0A0F9SGE3_9ZZZZ</name>
<comment type="similarity">
    <text evidence="2">Belongs to the zinc-containing alcohol dehydrogenase family.</text>
</comment>
<dbReference type="InterPro" id="IPR011032">
    <property type="entry name" value="GroES-like_sf"/>
</dbReference>
<dbReference type="GO" id="GO:0008270">
    <property type="term" value="F:zinc ion binding"/>
    <property type="evidence" value="ECO:0007669"/>
    <property type="project" value="InterPro"/>
</dbReference>